<dbReference type="EMBL" id="JBBHLL010000110">
    <property type="protein sequence ID" value="KAK7815687.1"/>
    <property type="molecule type" value="Genomic_DNA"/>
</dbReference>
<evidence type="ECO:0000256" key="15">
    <source>
        <dbReference type="ARBA" id="ARBA00023242"/>
    </source>
</evidence>
<comment type="caution">
    <text evidence="24">The sequence shown here is derived from an EMBL/GenBank/DDBJ whole genome shotgun (WGS) entry which is preliminary data.</text>
</comment>
<evidence type="ECO:0000256" key="13">
    <source>
        <dbReference type="ARBA" id="ARBA00023159"/>
    </source>
</evidence>
<feature type="compositionally biased region" description="Acidic residues" evidence="21">
    <location>
        <begin position="367"/>
        <end position="378"/>
    </location>
</feature>
<keyword evidence="9 20" id="KW-0788">Thiol protease</keyword>
<evidence type="ECO:0000256" key="14">
    <source>
        <dbReference type="ARBA" id="ARBA00023163"/>
    </source>
</evidence>
<evidence type="ECO:0000259" key="22">
    <source>
        <dbReference type="PROSITE" id="PS50235"/>
    </source>
</evidence>
<evidence type="ECO:0000256" key="1">
    <source>
        <dbReference type="ARBA" id="ARBA00000707"/>
    </source>
</evidence>
<keyword evidence="25" id="KW-1185">Reference proteome</keyword>
<evidence type="ECO:0000256" key="2">
    <source>
        <dbReference type="ARBA" id="ARBA00022618"/>
    </source>
</evidence>
<keyword evidence="7 20" id="KW-0833">Ubl conjugation pathway</keyword>
<gene>
    <name evidence="24" type="ORF">U0070_015616</name>
</gene>
<evidence type="ECO:0000256" key="17">
    <source>
        <dbReference type="ARBA" id="ARBA00057173"/>
    </source>
</evidence>
<dbReference type="InterPro" id="IPR013083">
    <property type="entry name" value="Znf_RING/FYVE/PHD"/>
</dbReference>
<evidence type="ECO:0000256" key="4">
    <source>
        <dbReference type="ARBA" id="ARBA00022723"/>
    </source>
</evidence>
<keyword evidence="13" id="KW-0010">Activator</keyword>
<evidence type="ECO:0000259" key="23">
    <source>
        <dbReference type="PROSITE" id="PS50271"/>
    </source>
</evidence>
<dbReference type="PANTHER" id="PTHR24006">
    <property type="entry name" value="UBIQUITIN CARBOXYL-TERMINAL HYDROLASE"/>
    <property type="match status" value="1"/>
</dbReference>
<keyword evidence="2" id="KW-0132">Cell division</keyword>
<comment type="subunit">
    <text evidence="18">Homotetramer. Associates with late pre-40S ribosomes. Interacts with CEP78; promoting deubiquitination of tektins.</text>
</comment>
<organism evidence="24 25">
    <name type="scientific">Myodes glareolus</name>
    <name type="common">Bank vole</name>
    <name type="synonym">Clethrionomys glareolus</name>
    <dbReference type="NCBI Taxonomy" id="447135"/>
    <lineage>
        <taxon>Eukaryota</taxon>
        <taxon>Metazoa</taxon>
        <taxon>Chordata</taxon>
        <taxon>Craniata</taxon>
        <taxon>Vertebrata</taxon>
        <taxon>Euteleostomi</taxon>
        <taxon>Mammalia</taxon>
        <taxon>Eutheria</taxon>
        <taxon>Euarchontoglires</taxon>
        <taxon>Glires</taxon>
        <taxon>Rodentia</taxon>
        <taxon>Myomorpha</taxon>
        <taxon>Muroidea</taxon>
        <taxon>Cricetidae</taxon>
        <taxon>Arvicolinae</taxon>
        <taxon>Myodes</taxon>
    </lineage>
</organism>
<dbReference type="InterPro" id="IPR050164">
    <property type="entry name" value="Peptidase_C19"/>
</dbReference>
<evidence type="ECO:0000313" key="24">
    <source>
        <dbReference type="EMBL" id="KAK7815687.1"/>
    </source>
</evidence>
<feature type="compositionally biased region" description="Basic residues" evidence="21">
    <location>
        <begin position="395"/>
        <end position="415"/>
    </location>
</feature>
<evidence type="ECO:0000256" key="12">
    <source>
        <dbReference type="ARBA" id="ARBA00023015"/>
    </source>
</evidence>
<dbReference type="InterPro" id="IPR018200">
    <property type="entry name" value="USP_CS"/>
</dbReference>
<dbReference type="Pfam" id="PF00443">
    <property type="entry name" value="UCH"/>
    <property type="match status" value="2"/>
</dbReference>
<keyword evidence="14" id="KW-0804">Transcription</keyword>
<dbReference type="SUPFAM" id="SSF57850">
    <property type="entry name" value="RING/U-box"/>
    <property type="match status" value="1"/>
</dbReference>
<dbReference type="GO" id="GO:0051301">
    <property type="term" value="P:cell division"/>
    <property type="evidence" value="ECO:0007669"/>
    <property type="project" value="UniProtKB-KW"/>
</dbReference>
<dbReference type="GO" id="GO:0005634">
    <property type="term" value="C:nucleus"/>
    <property type="evidence" value="ECO:0007669"/>
    <property type="project" value="TreeGrafter"/>
</dbReference>
<dbReference type="FunFam" id="3.90.70.10:FF:000045">
    <property type="entry name" value="Ubiquitin carboxyl-terminal hydrolase 16"/>
    <property type="match status" value="1"/>
</dbReference>
<dbReference type="GO" id="GO:0006508">
    <property type="term" value="P:proteolysis"/>
    <property type="evidence" value="ECO:0007669"/>
    <property type="project" value="UniProtKB-KW"/>
</dbReference>
<feature type="region of interest" description="Disordered" evidence="21">
    <location>
        <begin position="349"/>
        <end position="416"/>
    </location>
</feature>
<keyword evidence="6" id="KW-0498">Mitosis</keyword>
<sequence>MGAVLPETMCRHLRKGLEQGNLKKALVNVEWNICQDCKTDNKVKDKPEEEAEDPSVWLCLKCGHQGCGRDSQEQHALKHYSTPRSEPHYLVLSLDNWSVWCYKCDEEVKYCSSNRLGQAHLPLPPCAGIASHVPPCRARAEKDNGHIELENKKLEKESKNEQEREKSENMAKENISMDSASQITMKGLSNLGNTCFFNAVMQEPLEVNLEPPGPLTLAMSQFLNEMQENKKRIVTPKELFSQVCKKATRFTGCQQQDSQELLRYLLDGMRAEEHQRVSKGILKAFGNSTEKLDEEVKNKVKDYEKKKTIPSFVDRIFGGELTSTIMCDECRTVSLVHESFLDLSLPVLDDQSGKKTTNDKNVKKTMEEEDKDSEEERDDSYMKARSDVPSGTSKHIQKKAKKQAKKQAKNQRRQQKIQEKVLHLNDICTTDHTEDNEHEAEMSLPGEAEVDIESNHGSQEEVLHTELYVNEKDFNGQEKMIESTTDSQKCSEALGVKSVNTECDLGILTSATECTSVLNDAFLEERTNGELDITNGLKNLNLNAAIHPDEINIEILNDSHSPVTKVYEVMNEDPETAFCTLANREAFSADECSIQHCLYQFTRNEKLQDANKLLCEVCTRRQGHGPKANIKGERKHVYTNAKKQMLVSHAPPVLTLHLKRFQQNVAEESTRVLYSLYGVVEHSGTMRSGHYTAYTKARTASSRLSNLVLHGDIPQDCEMESTKGQWFHISDTHVQAVPIAKVLNSQAYLLFYERIL</sequence>
<dbReference type="PROSITE" id="PS00972">
    <property type="entry name" value="USP_1"/>
    <property type="match status" value="1"/>
</dbReference>
<evidence type="ECO:0000256" key="19">
    <source>
        <dbReference type="PROSITE-ProRule" id="PRU00502"/>
    </source>
</evidence>
<dbReference type="Proteomes" id="UP001488838">
    <property type="component" value="Unassembled WGS sequence"/>
</dbReference>
<evidence type="ECO:0000256" key="5">
    <source>
        <dbReference type="ARBA" id="ARBA00022771"/>
    </source>
</evidence>
<keyword evidence="11" id="KW-0156">Chromatin regulator</keyword>
<keyword evidence="4" id="KW-0479">Metal-binding</keyword>
<proteinExistence type="inferred from homology"/>
<dbReference type="GO" id="GO:0004843">
    <property type="term" value="F:cysteine-type deubiquitinase activity"/>
    <property type="evidence" value="ECO:0007669"/>
    <property type="project" value="UniProtKB-UniRule"/>
</dbReference>
<accession>A0AAW0IN79</accession>
<dbReference type="PROSITE" id="PS00973">
    <property type="entry name" value="USP_2"/>
    <property type="match status" value="1"/>
</dbReference>
<keyword evidence="12" id="KW-0805">Transcription regulation</keyword>
<name>A0AAW0IN79_MYOGA</name>
<evidence type="ECO:0000256" key="16">
    <source>
        <dbReference type="ARBA" id="ARBA00023306"/>
    </source>
</evidence>
<dbReference type="GO" id="GO:0016579">
    <property type="term" value="P:protein deubiquitination"/>
    <property type="evidence" value="ECO:0007669"/>
    <property type="project" value="InterPro"/>
</dbReference>
<evidence type="ECO:0000256" key="7">
    <source>
        <dbReference type="ARBA" id="ARBA00022786"/>
    </source>
</evidence>
<dbReference type="FunFam" id="3.30.40.10:FF:000147">
    <property type="entry name" value="Ubiquitin carboxyl-terminal hydrolase 16"/>
    <property type="match status" value="1"/>
</dbReference>
<keyword evidence="15" id="KW-0539">Nucleus</keyword>
<evidence type="ECO:0000256" key="20">
    <source>
        <dbReference type="RuleBase" id="RU366025"/>
    </source>
</evidence>
<evidence type="ECO:0000256" key="6">
    <source>
        <dbReference type="ARBA" id="ARBA00022776"/>
    </source>
</evidence>
<comment type="function">
    <text evidence="20">Deubiquitinating enzyme that removes conjugated ubiquitin from specific proteins to regulate different cellular processes.</text>
</comment>
<dbReference type="Gene3D" id="3.30.40.10">
    <property type="entry name" value="Zinc/RING finger domain, C3HC4 (zinc finger)"/>
    <property type="match status" value="1"/>
</dbReference>
<dbReference type="InterPro" id="IPR001607">
    <property type="entry name" value="Znf_UBP"/>
</dbReference>
<keyword evidence="8 20" id="KW-0378">Hydrolase</keyword>
<dbReference type="GO" id="GO:0140950">
    <property type="term" value="F:histone H2A deubiquitinase activity"/>
    <property type="evidence" value="ECO:0007669"/>
    <property type="project" value="UniProtKB-ARBA"/>
</dbReference>
<evidence type="ECO:0000256" key="9">
    <source>
        <dbReference type="ARBA" id="ARBA00022807"/>
    </source>
</evidence>
<evidence type="ECO:0000256" key="11">
    <source>
        <dbReference type="ARBA" id="ARBA00022853"/>
    </source>
</evidence>
<keyword evidence="16" id="KW-0131">Cell cycle</keyword>
<dbReference type="AlphaFoldDB" id="A0AAW0IN79"/>
<keyword evidence="5 19" id="KW-0863">Zinc-finger</keyword>
<reference evidence="24 25" key="1">
    <citation type="journal article" date="2023" name="bioRxiv">
        <title>Conserved and derived expression patterns and positive selection on dental genes reveal complex evolutionary context of ever-growing rodent molars.</title>
        <authorList>
            <person name="Calamari Z.T."/>
            <person name="Song A."/>
            <person name="Cohen E."/>
            <person name="Akter M."/>
            <person name="Roy R.D."/>
            <person name="Hallikas O."/>
            <person name="Christensen M.M."/>
            <person name="Li P."/>
            <person name="Marangoni P."/>
            <person name="Jernvall J."/>
            <person name="Klein O.D."/>
        </authorList>
    </citation>
    <scope>NUCLEOTIDE SEQUENCE [LARGE SCALE GENOMIC DNA]</scope>
    <source>
        <strain evidence="24">V071</strain>
    </source>
</reference>
<feature type="region of interest" description="Disordered" evidence="21">
    <location>
        <begin position="155"/>
        <end position="178"/>
    </location>
</feature>
<comment type="function">
    <text evidence="17">Specifically deubiquitinates 'Lys-120' of histone H2A (H2AK119Ub), a specific tag for epigenetic transcriptional repression, thereby acting as a coactivator. Deubiquitination of histone H2A is a prerequisite for subsequent phosphorylation at 'Ser-11' of histone H3 (H3S10ph), and is required for chromosome segregation when cells enter into mitosis. In resting B- and T-lymphocytes, phosphorylation by AURKB leads to enhance its activity, thereby maintaining transcription in resting lymphocytes. Regulates Hox gene expression via histone H2A deubiquitination. Prefers nucleosomal substrates. Does not deubiquitinate histone H2B. Also deubiquitinates non-histone proteins, such as ribosomal protein RPS27A: deubiquitination of monoubiquitinated RPS27A promotes maturation of the 40S ribosomal subunit. Also mediates deubiquitination of tektin proteins (TEKT1, TEKT2, TEK3, TEKT4 and TEKT5), promoting their stability.</text>
</comment>
<dbReference type="PROSITE" id="PS50235">
    <property type="entry name" value="USP_3"/>
    <property type="match status" value="1"/>
</dbReference>
<dbReference type="InterPro" id="IPR038765">
    <property type="entry name" value="Papain-like_cys_pep_sf"/>
</dbReference>
<dbReference type="InterPro" id="IPR001394">
    <property type="entry name" value="Peptidase_C19_UCH"/>
</dbReference>
<protein>
    <recommendedName>
        <fullName evidence="20">Ubiquitin carboxyl-terminal hydrolase</fullName>
        <ecNumber evidence="20">3.4.19.12</ecNumber>
    </recommendedName>
</protein>
<dbReference type="GO" id="GO:0005829">
    <property type="term" value="C:cytosol"/>
    <property type="evidence" value="ECO:0007669"/>
    <property type="project" value="TreeGrafter"/>
</dbReference>
<comment type="similarity">
    <text evidence="20">Belongs to the peptidase C19 family.</text>
</comment>
<feature type="compositionally biased region" description="Basic and acidic residues" evidence="21">
    <location>
        <begin position="351"/>
        <end position="366"/>
    </location>
</feature>
<feature type="compositionally biased region" description="Basic and acidic residues" evidence="21">
    <location>
        <begin position="155"/>
        <end position="171"/>
    </location>
</feature>
<dbReference type="EC" id="3.4.19.12" evidence="20"/>
<dbReference type="InterPro" id="IPR028889">
    <property type="entry name" value="USP"/>
</dbReference>
<dbReference type="PANTHER" id="PTHR24006:SF852">
    <property type="entry name" value="UBIQUITIN CARBOXYL-TERMINAL HYDROLASE"/>
    <property type="match status" value="1"/>
</dbReference>
<dbReference type="PROSITE" id="PS50271">
    <property type="entry name" value="ZF_UBP"/>
    <property type="match status" value="1"/>
</dbReference>
<evidence type="ECO:0000256" key="18">
    <source>
        <dbReference type="ARBA" id="ARBA00066221"/>
    </source>
</evidence>
<comment type="catalytic activity">
    <reaction evidence="1 20">
        <text>Thiol-dependent hydrolysis of ester, thioester, amide, peptide and isopeptide bonds formed by the C-terminal Gly of ubiquitin (a 76-residue protein attached to proteins as an intracellular targeting signal).</text>
        <dbReference type="EC" id="3.4.19.12"/>
    </reaction>
</comment>
<dbReference type="SUPFAM" id="SSF54001">
    <property type="entry name" value="Cysteine proteinases"/>
    <property type="match status" value="1"/>
</dbReference>
<evidence type="ECO:0000256" key="10">
    <source>
        <dbReference type="ARBA" id="ARBA00022833"/>
    </source>
</evidence>
<feature type="domain" description="USP" evidence="22">
    <location>
        <begin position="186"/>
        <end position="755"/>
    </location>
</feature>
<evidence type="ECO:0000256" key="21">
    <source>
        <dbReference type="SAM" id="MobiDB-lite"/>
    </source>
</evidence>
<keyword evidence="10" id="KW-0862">Zinc</keyword>
<dbReference type="Gene3D" id="3.90.70.10">
    <property type="entry name" value="Cysteine proteinases"/>
    <property type="match status" value="2"/>
</dbReference>
<evidence type="ECO:0000256" key="8">
    <source>
        <dbReference type="ARBA" id="ARBA00022801"/>
    </source>
</evidence>
<evidence type="ECO:0000256" key="3">
    <source>
        <dbReference type="ARBA" id="ARBA00022670"/>
    </source>
</evidence>
<dbReference type="Pfam" id="PF02148">
    <property type="entry name" value="zf-UBP"/>
    <property type="match status" value="1"/>
</dbReference>
<keyword evidence="3 20" id="KW-0645">Protease</keyword>
<evidence type="ECO:0000313" key="25">
    <source>
        <dbReference type="Proteomes" id="UP001488838"/>
    </source>
</evidence>
<dbReference type="CDD" id="cd02667">
    <property type="entry name" value="Peptidase_C19K"/>
    <property type="match status" value="1"/>
</dbReference>
<dbReference type="GO" id="GO:0008270">
    <property type="term" value="F:zinc ion binding"/>
    <property type="evidence" value="ECO:0007669"/>
    <property type="project" value="UniProtKB-KW"/>
</dbReference>
<feature type="domain" description="UBP-type" evidence="23">
    <location>
        <begin position="8"/>
        <end position="128"/>
    </location>
</feature>
<dbReference type="SMART" id="SM00290">
    <property type="entry name" value="ZnF_UBP"/>
    <property type="match status" value="1"/>
</dbReference>